<gene>
    <name evidence="2" type="ORF">JR050_03605</name>
</gene>
<dbReference type="EMBL" id="JAFELM010000016">
    <property type="protein sequence ID" value="MBM6616766.1"/>
    <property type="molecule type" value="Genomic_DNA"/>
</dbReference>
<dbReference type="Pfam" id="PF01797">
    <property type="entry name" value="Y1_Tnp"/>
    <property type="match status" value="1"/>
</dbReference>
<feature type="domain" description="Transposase IS200-like" evidence="1">
    <location>
        <begin position="9"/>
        <end position="123"/>
    </location>
</feature>
<dbReference type="SMART" id="SM01321">
    <property type="entry name" value="Y1_Tnp"/>
    <property type="match status" value="1"/>
</dbReference>
<dbReference type="PANTHER" id="PTHR34322">
    <property type="entry name" value="TRANSPOSASE, Y1_TNP DOMAIN-CONTAINING"/>
    <property type="match status" value="1"/>
</dbReference>
<reference evidence="2 3" key="1">
    <citation type="submission" date="2021-02" db="EMBL/GenBank/DDBJ databases">
        <title>Bacillus sp. RD4P76, an endophyte from a halophyte.</title>
        <authorList>
            <person name="Sun J.-Q."/>
        </authorList>
    </citation>
    <scope>NUCLEOTIDE SEQUENCE [LARGE SCALE GENOMIC DNA]</scope>
    <source>
        <strain evidence="2 3">RD4P76</strain>
    </source>
</reference>
<accession>A0ABS2DGU0</accession>
<dbReference type="InterPro" id="IPR036515">
    <property type="entry name" value="Transposase_17_sf"/>
</dbReference>
<protein>
    <submittedName>
        <fullName evidence="2">Transposase</fullName>
    </submittedName>
</protein>
<dbReference type="Gene3D" id="3.30.70.1290">
    <property type="entry name" value="Transposase IS200-like"/>
    <property type="match status" value="1"/>
</dbReference>
<dbReference type="PANTHER" id="PTHR34322:SF2">
    <property type="entry name" value="TRANSPOSASE IS200-LIKE DOMAIN-CONTAINING PROTEIN"/>
    <property type="match status" value="1"/>
</dbReference>
<proteinExistence type="predicted"/>
<dbReference type="InterPro" id="IPR002686">
    <property type="entry name" value="Transposase_17"/>
</dbReference>
<dbReference type="Proteomes" id="UP001518925">
    <property type="component" value="Unassembled WGS sequence"/>
</dbReference>
<dbReference type="SUPFAM" id="SSF143422">
    <property type="entry name" value="Transposase IS200-like"/>
    <property type="match status" value="1"/>
</dbReference>
<evidence type="ECO:0000313" key="2">
    <source>
        <dbReference type="EMBL" id="MBM6616766.1"/>
    </source>
</evidence>
<evidence type="ECO:0000259" key="1">
    <source>
        <dbReference type="SMART" id="SM01321"/>
    </source>
</evidence>
<comment type="caution">
    <text evidence="2">The sequence shown here is derived from an EMBL/GenBank/DDBJ whole genome shotgun (WGS) entry which is preliminary data.</text>
</comment>
<sequence length="197" mass="23638">MPRSRRIWNPDMFYHVVSRGNRRDALYLDDRDFRVFLSILSKTMLDHPFDLASYCLMTNHYHLQLRTSTTSISTLMAIINKRYATYYNNRYRLTGHVFESRFFSDPIPNSFGILEVSRYIHLNPVRAKIAERPQDYPYSSFRYLIGEAKYPPYFLNSSILLSMFTGKEAEKKEKYRTYIHINTEVVREKYMLLEMNH</sequence>
<name>A0ABS2DGU0_9BACI</name>
<organism evidence="2 3">
    <name type="scientific">Bacillus suaedaesalsae</name>
    <dbReference type="NCBI Taxonomy" id="2810349"/>
    <lineage>
        <taxon>Bacteria</taxon>
        <taxon>Bacillati</taxon>
        <taxon>Bacillota</taxon>
        <taxon>Bacilli</taxon>
        <taxon>Bacillales</taxon>
        <taxon>Bacillaceae</taxon>
        <taxon>Bacillus</taxon>
    </lineage>
</organism>
<dbReference type="RefSeq" id="WP_204202150.1">
    <property type="nucleotide sequence ID" value="NZ_JAFELM010000016.1"/>
</dbReference>
<keyword evidence="3" id="KW-1185">Reference proteome</keyword>
<evidence type="ECO:0000313" key="3">
    <source>
        <dbReference type="Proteomes" id="UP001518925"/>
    </source>
</evidence>